<dbReference type="Proteomes" id="UP000182085">
    <property type="component" value="Chromosome I"/>
</dbReference>
<dbReference type="EMBL" id="LT629801">
    <property type="protein sequence ID" value="SDU97541.1"/>
    <property type="molecule type" value="Genomic_DNA"/>
</dbReference>
<keyword evidence="2" id="KW-1185">Reference proteome</keyword>
<reference evidence="1 2" key="1">
    <citation type="submission" date="2016-10" db="EMBL/GenBank/DDBJ databases">
        <authorList>
            <person name="Varghese N."/>
            <person name="Submissions S."/>
        </authorList>
    </citation>
    <scope>NUCLEOTIDE SEQUENCE [LARGE SCALE GENOMIC DNA]</scope>
    <source>
        <strain evidence="1 2">BS2777</strain>
    </source>
</reference>
<sequence length="82" mass="9007">MTYVSNHLSLVEQHRQHADSISERTAQFLAAGGNVAQVPSLAGNPIPPKRSAKIDPETILKRRKPAITRAERNALRKLAEAL</sequence>
<evidence type="ECO:0000313" key="2">
    <source>
        <dbReference type="Proteomes" id="UP000182085"/>
    </source>
</evidence>
<dbReference type="RefSeq" id="WP_083377807.1">
    <property type="nucleotide sequence ID" value="NZ_BAAAEG010000001.1"/>
</dbReference>
<proteinExistence type="predicted"/>
<gene>
    <name evidence="1" type="ORF">SAMN04490209_1378</name>
</gene>
<name>A0AAE8KYG0_9PSED</name>
<organism evidence="1 2">
    <name type="scientific">Pseudomonas rhodesiae</name>
    <dbReference type="NCBI Taxonomy" id="76760"/>
    <lineage>
        <taxon>Bacteria</taxon>
        <taxon>Pseudomonadati</taxon>
        <taxon>Pseudomonadota</taxon>
        <taxon>Gammaproteobacteria</taxon>
        <taxon>Pseudomonadales</taxon>
        <taxon>Pseudomonadaceae</taxon>
        <taxon>Pseudomonas</taxon>
    </lineage>
</organism>
<protein>
    <submittedName>
        <fullName evidence="1">Uncharacterized protein</fullName>
    </submittedName>
</protein>
<dbReference type="AlphaFoldDB" id="A0AAE8KYG0"/>
<evidence type="ECO:0000313" key="1">
    <source>
        <dbReference type="EMBL" id="SDU97541.1"/>
    </source>
</evidence>
<accession>A0AAE8KYG0</accession>